<evidence type="ECO:0000313" key="3">
    <source>
        <dbReference type="Proteomes" id="UP000187172"/>
    </source>
</evidence>
<sequence>MILLAFPWQAAKETVESVHNWDGKILIDCTNPIKQDFSGLDFEQGLSGAEQIALWANGARVVKCFNQTSANNILNIRAQKR</sequence>
<dbReference type="AlphaFoldDB" id="A0A1R1E555"/>
<keyword evidence="3" id="KW-1185">Reference proteome</keyword>
<evidence type="ECO:0000313" key="2">
    <source>
        <dbReference type="EMBL" id="OMF46939.1"/>
    </source>
</evidence>
<name>A0A1R1E555_9BACL</name>
<dbReference type="Pfam" id="PF03807">
    <property type="entry name" value="F420_oxidored"/>
    <property type="match status" value="1"/>
</dbReference>
<accession>A0A1R1E555</accession>
<dbReference type="EMBL" id="MRTP01000019">
    <property type="protein sequence ID" value="OMF46939.1"/>
    <property type="molecule type" value="Genomic_DNA"/>
</dbReference>
<dbReference type="InterPro" id="IPR028939">
    <property type="entry name" value="P5C_Rdtase_cat_N"/>
</dbReference>
<proteinExistence type="predicted"/>
<dbReference type="InterPro" id="IPR036291">
    <property type="entry name" value="NAD(P)-bd_dom_sf"/>
</dbReference>
<organism evidence="2 3">
    <name type="scientific">Paenibacillus rhizosphaerae</name>
    <dbReference type="NCBI Taxonomy" id="297318"/>
    <lineage>
        <taxon>Bacteria</taxon>
        <taxon>Bacillati</taxon>
        <taxon>Bacillota</taxon>
        <taxon>Bacilli</taxon>
        <taxon>Bacillales</taxon>
        <taxon>Paenibacillaceae</taxon>
        <taxon>Paenibacillus</taxon>
    </lineage>
</organism>
<protein>
    <recommendedName>
        <fullName evidence="1">Pyrroline-5-carboxylate reductase catalytic N-terminal domain-containing protein</fullName>
    </recommendedName>
</protein>
<feature type="domain" description="Pyrroline-5-carboxylate reductase catalytic N-terminal" evidence="1">
    <location>
        <begin position="1"/>
        <end position="32"/>
    </location>
</feature>
<gene>
    <name evidence="2" type="ORF">BK138_32485</name>
</gene>
<reference evidence="2 3" key="1">
    <citation type="submission" date="2016-11" db="EMBL/GenBank/DDBJ databases">
        <title>Paenibacillus species isolates.</title>
        <authorList>
            <person name="Beno S.M."/>
        </authorList>
    </citation>
    <scope>NUCLEOTIDE SEQUENCE [LARGE SCALE GENOMIC DNA]</scope>
    <source>
        <strain evidence="2 3">FSL R5-0378</strain>
    </source>
</reference>
<comment type="caution">
    <text evidence="2">The sequence shown here is derived from an EMBL/GenBank/DDBJ whole genome shotgun (WGS) entry which is preliminary data.</text>
</comment>
<dbReference type="Proteomes" id="UP000187172">
    <property type="component" value="Unassembled WGS sequence"/>
</dbReference>
<dbReference type="STRING" id="297318.BK138_32485"/>
<dbReference type="SUPFAM" id="SSF51735">
    <property type="entry name" value="NAD(P)-binding Rossmann-fold domains"/>
    <property type="match status" value="1"/>
</dbReference>
<dbReference type="Gene3D" id="3.40.50.720">
    <property type="entry name" value="NAD(P)-binding Rossmann-like Domain"/>
    <property type="match status" value="1"/>
</dbReference>
<evidence type="ECO:0000259" key="1">
    <source>
        <dbReference type="Pfam" id="PF03807"/>
    </source>
</evidence>